<protein>
    <submittedName>
        <fullName evidence="1">Uncharacterized protein</fullName>
    </submittedName>
</protein>
<dbReference type="EMBL" id="JAVDYG010000001">
    <property type="protein sequence ID" value="MDR7360577.1"/>
    <property type="molecule type" value="Genomic_DNA"/>
</dbReference>
<reference evidence="1 2" key="1">
    <citation type="submission" date="2023-07" db="EMBL/GenBank/DDBJ databases">
        <title>Sequencing the genomes of 1000 actinobacteria strains.</title>
        <authorList>
            <person name="Klenk H.-P."/>
        </authorList>
    </citation>
    <scope>NUCLEOTIDE SEQUENCE [LARGE SCALE GENOMIC DNA]</scope>
    <source>
        <strain evidence="1 2">DSM 19426</strain>
    </source>
</reference>
<evidence type="ECO:0000313" key="2">
    <source>
        <dbReference type="Proteomes" id="UP001183648"/>
    </source>
</evidence>
<keyword evidence="2" id="KW-1185">Reference proteome</keyword>
<accession>A0ABU2BPK2</accession>
<proteinExistence type="predicted"/>
<organism evidence="1 2">
    <name type="scientific">Nocardioides marmoribigeumensis</name>
    <dbReference type="NCBI Taxonomy" id="433649"/>
    <lineage>
        <taxon>Bacteria</taxon>
        <taxon>Bacillati</taxon>
        <taxon>Actinomycetota</taxon>
        <taxon>Actinomycetes</taxon>
        <taxon>Propionibacteriales</taxon>
        <taxon>Nocardioidaceae</taxon>
        <taxon>Nocardioides</taxon>
    </lineage>
</organism>
<dbReference type="Proteomes" id="UP001183648">
    <property type="component" value="Unassembled WGS sequence"/>
</dbReference>
<comment type="caution">
    <text evidence="1">The sequence shown here is derived from an EMBL/GenBank/DDBJ whole genome shotgun (WGS) entry which is preliminary data.</text>
</comment>
<evidence type="ECO:0000313" key="1">
    <source>
        <dbReference type="EMBL" id="MDR7360577.1"/>
    </source>
</evidence>
<gene>
    <name evidence="1" type="ORF">J2S63_000130</name>
</gene>
<name>A0ABU2BPK2_9ACTN</name>
<sequence length="37" mass="4340">MLPLPPIRTSSWSLRGIVRRLDAHTLWAFNAGRTHRR</sequence>